<dbReference type="PANTHER" id="PTHR23355">
    <property type="entry name" value="RIBONUCLEASE"/>
    <property type="match status" value="1"/>
</dbReference>
<dbReference type="OrthoDB" id="9764149at2"/>
<dbReference type="RefSeq" id="WP_123401016.1">
    <property type="nucleotide sequence ID" value="NZ_RJVI01000002.1"/>
</dbReference>
<dbReference type="GO" id="GO:0008859">
    <property type="term" value="F:exoribonuclease II activity"/>
    <property type="evidence" value="ECO:0007669"/>
    <property type="project" value="UniProtKB-UniRule"/>
</dbReference>
<dbReference type="Gene3D" id="2.40.50.140">
    <property type="entry name" value="Nucleic acid-binding proteins"/>
    <property type="match status" value="2"/>
</dbReference>
<dbReference type="InterPro" id="IPR040476">
    <property type="entry name" value="CSD2"/>
</dbReference>
<protein>
    <recommendedName>
        <fullName evidence="8">Ribonuclease R</fullName>
        <shortName evidence="8">RNase R</shortName>
        <ecNumber evidence="8">3.1.13.1</ecNumber>
    </recommendedName>
</protein>
<comment type="catalytic activity">
    <reaction evidence="1 8">
        <text>Exonucleolytic cleavage in the 3'- to 5'-direction to yield nucleoside 5'-phosphates.</text>
        <dbReference type="EC" id="3.1.13.1"/>
    </reaction>
</comment>
<evidence type="ECO:0000256" key="4">
    <source>
        <dbReference type="ARBA" id="ARBA00022722"/>
    </source>
</evidence>
<comment type="caution">
    <text evidence="10">The sequence shown here is derived from an EMBL/GenBank/DDBJ whole genome shotgun (WGS) entry which is preliminary data.</text>
</comment>
<proteinExistence type="inferred from homology"/>
<dbReference type="EC" id="3.1.13.1" evidence="8"/>
<dbReference type="InterPro" id="IPR013223">
    <property type="entry name" value="RNase_B_OB_dom"/>
</dbReference>
<evidence type="ECO:0000256" key="1">
    <source>
        <dbReference type="ARBA" id="ARBA00001849"/>
    </source>
</evidence>
<evidence type="ECO:0000313" key="11">
    <source>
        <dbReference type="Proteomes" id="UP000276634"/>
    </source>
</evidence>
<evidence type="ECO:0000256" key="2">
    <source>
        <dbReference type="ARBA" id="ARBA00004496"/>
    </source>
</evidence>
<evidence type="ECO:0000313" key="10">
    <source>
        <dbReference type="EMBL" id="ROR32036.1"/>
    </source>
</evidence>
<keyword evidence="4 8" id="KW-0540">Nuclease</keyword>
<dbReference type="Pfam" id="PF00575">
    <property type="entry name" value="S1"/>
    <property type="match status" value="1"/>
</dbReference>
<dbReference type="InterPro" id="IPR012340">
    <property type="entry name" value="NA-bd_OB-fold"/>
</dbReference>
<dbReference type="HAMAP" id="MF_01895">
    <property type="entry name" value="RNase_R"/>
    <property type="match status" value="1"/>
</dbReference>
<dbReference type="SMART" id="SM00955">
    <property type="entry name" value="RNB"/>
    <property type="match status" value="1"/>
</dbReference>
<dbReference type="GO" id="GO:0003723">
    <property type="term" value="F:RNA binding"/>
    <property type="evidence" value="ECO:0007669"/>
    <property type="project" value="UniProtKB-UniRule"/>
</dbReference>
<dbReference type="InterPro" id="IPR001900">
    <property type="entry name" value="RNase_II/R"/>
</dbReference>
<dbReference type="SMART" id="SM00357">
    <property type="entry name" value="CSP"/>
    <property type="match status" value="2"/>
</dbReference>
<keyword evidence="3 8" id="KW-0963">Cytoplasm</keyword>
<feature type="domain" description="S1 motif" evidence="9">
    <location>
        <begin position="641"/>
        <end position="722"/>
    </location>
</feature>
<dbReference type="PROSITE" id="PS50126">
    <property type="entry name" value="S1"/>
    <property type="match status" value="1"/>
</dbReference>
<evidence type="ECO:0000256" key="3">
    <source>
        <dbReference type="ARBA" id="ARBA00022490"/>
    </source>
</evidence>
<keyword evidence="6 8" id="KW-0269">Exonuclease</keyword>
<gene>
    <name evidence="8" type="primary">rnr</name>
    <name evidence="10" type="ORF">EDC57_1223</name>
</gene>
<comment type="subcellular location">
    <subcellularLocation>
        <location evidence="2 8">Cytoplasm</location>
    </subcellularLocation>
</comment>
<dbReference type="GO" id="GO:0006402">
    <property type="term" value="P:mRNA catabolic process"/>
    <property type="evidence" value="ECO:0007669"/>
    <property type="project" value="TreeGrafter"/>
</dbReference>
<dbReference type="NCBIfam" id="TIGR00358">
    <property type="entry name" value="3_prime_RNase"/>
    <property type="match status" value="1"/>
</dbReference>
<dbReference type="SUPFAM" id="SSF50249">
    <property type="entry name" value="Nucleic acid-binding proteins"/>
    <property type="match status" value="4"/>
</dbReference>
<keyword evidence="5 8" id="KW-0378">Hydrolase</keyword>
<evidence type="ECO:0000256" key="5">
    <source>
        <dbReference type="ARBA" id="ARBA00022801"/>
    </source>
</evidence>
<keyword evidence="7 8" id="KW-0694">RNA-binding</keyword>
<organism evidence="10 11">
    <name type="scientific">Inmirania thermothiophila</name>
    <dbReference type="NCBI Taxonomy" id="1750597"/>
    <lineage>
        <taxon>Bacteria</taxon>
        <taxon>Pseudomonadati</taxon>
        <taxon>Pseudomonadota</taxon>
        <taxon>Gammaproteobacteria</taxon>
        <taxon>Chromatiales</taxon>
        <taxon>Ectothiorhodospiraceae</taxon>
        <taxon>Inmirania</taxon>
    </lineage>
</organism>
<dbReference type="Pfam" id="PF00773">
    <property type="entry name" value="RNB"/>
    <property type="match status" value="1"/>
</dbReference>
<name>A0A3N1XZL4_9GAMM</name>
<comment type="function">
    <text evidence="8">3'-5' exoribonuclease that releases 5'-nucleoside monophosphates and is involved in maturation of structured RNAs.</text>
</comment>
<dbReference type="Proteomes" id="UP000276634">
    <property type="component" value="Unassembled WGS sequence"/>
</dbReference>
<reference evidence="10 11" key="1">
    <citation type="submission" date="2018-11" db="EMBL/GenBank/DDBJ databases">
        <title>Genomic Encyclopedia of Type Strains, Phase IV (KMG-IV): sequencing the most valuable type-strain genomes for metagenomic binning, comparative biology and taxonomic classification.</title>
        <authorList>
            <person name="Goeker M."/>
        </authorList>
    </citation>
    <scope>NUCLEOTIDE SEQUENCE [LARGE SCALE GENOMIC DNA]</scope>
    <source>
        <strain evidence="10 11">DSM 100275</strain>
    </source>
</reference>
<dbReference type="InterPro" id="IPR011129">
    <property type="entry name" value="CSD"/>
</dbReference>
<dbReference type="PANTHER" id="PTHR23355:SF9">
    <property type="entry name" value="DIS3-LIKE EXONUCLEASE 2"/>
    <property type="match status" value="1"/>
</dbReference>
<evidence type="ECO:0000256" key="6">
    <source>
        <dbReference type="ARBA" id="ARBA00022839"/>
    </source>
</evidence>
<dbReference type="AlphaFoldDB" id="A0A3N1XZL4"/>
<dbReference type="Pfam" id="PF17876">
    <property type="entry name" value="CSD2"/>
    <property type="match status" value="1"/>
</dbReference>
<evidence type="ECO:0000256" key="8">
    <source>
        <dbReference type="HAMAP-Rule" id="MF_01895"/>
    </source>
</evidence>
<comment type="similarity">
    <text evidence="8">Belongs to the RNR ribonuclease family. RNase R subfamily.</text>
</comment>
<dbReference type="EMBL" id="RJVI01000002">
    <property type="protein sequence ID" value="ROR32036.1"/>
    <property type="molecule type" value="Genomic_DNA"/>
</dbReference>
<keyword evidence="11" id="KW-1185">Reference proteome</keyword>
<evidence type="ECO:0000259" key="9">
    <source>
        <dbReference type="PROSITE" id="PS50126"/>
    </source>
</evidence>
<dbReference type="GO" id="GO:0005829">
    <property type="term" value="C:cytosol"/>
    <property type="evidence" value="ECO:0007669"/>
    <property type="project" value="TreeGrafter"/>
</dbReference>
<dbReference type="Pfam" id="PF08206">
    <property type="entry name" value="OB_RNB"/>
    <property type="match status" value="1"/>
</dbReference>
<dbReference type="CDD" id="cd04471">
    <property type="entry name" value="S1_RNase_R"/>
    <property type="match status" value="1"/>
</dbReference>
<dbReference type="PROSITE" id="PS01175">
    <property type="entry name" value="RIBONUCLEASE_II"/>
    <property type="match status" value="1"/>
</dbReference>
<dbReference type="InterPro" id="IPR003029">
    <property type="entry name" value="S1_domain"/>
</dbReference>
<dbReference type="NCBIfam" id="TIGR02063">
    <property type="entry name" value="RNase_R"/>
    <property type="match status" value="1"/>
</dbReference>
<dbReference type="InterPro" id="IPR050180">
    <property type="entry name" value="RNR_Ribonuclease"/>
</dbReference>
<sequence>MARTSDGRRGARRRASLRQHKVEIPSRADIVRFLRRRGRPASVASLARGLGLAEAAAREGLERRLEAMVRDGQLVRTRRGSYGLAEKMDLVRGRVLAHPDGWGRVIGEDGGTEVYLPPRQMRSVMHGDRVVVAVSGLGPGGVPQGSVVEVLERAVRRIVGRFQQEAGVGFVVPDEARMLHEVVIPPGAEGGARPGQRVVAEITRAPTSGSLPIGRVVEILGEHVDPGTEIDTAIRIHGIPWEWPQAVAQEAARFGTRVARSALAGREDLRRLPLVTIDGVDAKDFDDAVWCERRRGGWRLVVAIADVSHYVHPGSALDGEAAERGNSVYFPGRVVPMLPEVLSNGLCSLNPGVDRLCIACEMTISRDGRITRARFHEGVMRSAARLTYDEVAAILAGDERARRQREDLVPHLEELHRLYQALAEDRRRRGALDFDSTETRIEFAEDGRIARVVPVVRTDAHRIIEECMIAANVAAARFLGRHRIPTLYRVHEPPPAQKLEDLRAFLQEFGLGLGGGDEPQARDFARLLEQVRGRPDAHLIEGVVLRSLAQAVYSPDNTGHFGLAHEAYLHFTSPIRRYPDLLVHRGIRHVLRGGKAATFPYAHEDMARYGEHCSMTERRADEATRDAVDWMKCRYMLDHVGEVFEGVITGVTNFGIFVEIDGVYAQGLVHVTSLPNDYYHFDPVRHRLLGERTRRMYRLGERVAVRVVRVDVDERKIDLEPAEGAGSRGRRRGGRRRR</sequence>
<dbReference type="InterPro" id="IPR022966">
    <property type="entry name" value="RNase_II/R_CS"/>
</dbReference>
<dbReference type="InterPro" id="IPR004476">
    <property type="entry name" value="RNase_II/RNase_R"/>
</dbReference>
<evidence type="ECO:0000256" key="7">
    <source>
        <dbReference type="ARBA" id="ARBA00022884"/>
    </source>
</evidence>
<accession>A0A3N1XZL4</accession>
<dbReference type="InterPro" id="IPR011805">
    <property type="entry name" value="RNase_R"/>
</dbReference>
<dbReference type="SMART" id="SM00316">
    <property type="entry name" value="S1"/>
    <property type="match status" value="2"/>
</dbReference>